<dbReference type="OrthoDB" id="8521382at2"/>
<dbReference type="InterPro" id="IPR011836">
    <property type="entry name" value="YhdP"/>
</dbReference>
<dbReference type="InterPro" id="IPR025263">
    <property type="entry name" value="YhdP_central"/>
</dbReference>
<organism evidence="3 4">
    <name type="scientific">Gallionella capsiferriformans (strain ES-2)</name>
    <name type="common">Gallionella ferruginea capsiferriformans (strain ES-2)</name>
    <dbReference type="NCBI Taxonomy" id="395494"/>
    <lineage>
        <taxon>Bacteria</taxon>
        <taxon>Pseudomonadati</taxon>
        <taxon>Pseudomonadota</taxon>
        <taxon>Betaproteobacteria</taxon>
        <taxon>Nitrosomonadales</taxon>
        <taxon>Gallionellaceae</taxon>
        <taxon>Gallionella</taxon>
    </lineage>
</organism>
<proteinExistence type="predicted"/>
<keyword evidence="1" id="KW-1133">Transmembrane helix</keyword>
<evidence type="ECO:0000313" key="3">
    <source>
        <dbReference type="EMBL" id="ADL56053.1"/>
    </source>
</evidence>
<dbReference type="Proteomes" id="UP000001235">
    <property type="component" value="Chromosome"/>
</dbReference>
<dbReference type="eggNOG" id="COG3164">
    <property type="taxonomic scope" value="Bacteria"/>
</dbReference>
<dbReference type="PANTHER" id="PTHR38690:SF1">
    <property type="entry name" value="PROTEASE"/>
    <property type="match status" value="1"/>
</dbReference>
<evidence type="ECO:0000313" key="4">
    <source>
        <dbReference type="Proteomes" id="UP000001235"/>
    </source>
</evidence>
<dbReference type="RefSeq" id="WP_013293985.1">
    <property type="nucleotide sequence ID" value="NC_014394.1"/>
</dbReference>
<dbReference type="Pfam" id="PF13116">
    <property type="entry name" value="YhdP"/>
    <property type="match status" value="1"/>
</dbReference>
<protein>
    <recommendedName>
        <fullName evidence="2">YhdP central domain-containing protein</fullName>
    </recommendedName>
</protein>
<dbReference type="EMBL" id="CP002159">
    <property type="protein sequence ID" value="ADL56053.1"/>
    <property type="molecule type" value="Genomic_DNA"/>
</dbReference>
<dbReference type="PANTHER" id="PTHR38690">
    <property type="entry name" value="PROTEASE-RELATED"/>
    <property type="match status" value="1"/>
</dbReference>
<dbReference type="NCBIfam" id="TIGR02099">
    <property type="entry name" value="YhdP family protein"/>
    <property type="match status" value="1"/>
</dbReference>
<reference evidence="3 4" key="1">
    <citation type="submission" date="2010-08" db="EMBL/GenBank/DDBJ databases">
        <title>Complete sequence of Gallionella capsiferriformans ES-2.</title>
        <authorList>
            <consortium name="US DOE Joint Genome Institute"/>
            <person name="Lucas S."/>
            <person name="Copeland A."/>
            <person name="Lapidus A."/>
            <person name="Cheng J.-F."/>
            <person name="Bruce D."/>
            <person name="Goodwin L."/>
            <person name="Pitluck S."/>
            <person name="Chertkov O."/>
            <person name="Davenport K.W."/>
            <person name="Detter J.C."/>
            <person name="Han C."/>
            <person name="Tapia R."/>
            <person name="Land M."/>
            <person name="Hauser L."/>
            <person name="Chang Y.-J."/>
            <person name="Jeffries C."/>
            <person name="Kyrpides N."/>
            <person name="Ivanova N."/>
            <person name="Mikhailova N."/>
            <person name="Shelobolina E.S."/>
            <person name="Picardal F."/>
            <person name="Roden E."/>
            <person name="Emerson D."/>
            <person name="Woyke T."/>
        </authorList>
    </citation>
    <scope>NUCLEOTIDE SEQUENCE [LARGE SCALE GENOMIC DNA]</scope>
    <source>
        <strain evidence="3 4">ES-2</strain>
    </source>
</reference>
<feature type="transmembrane region" description="Helical" evidence="1">
    <location>
        <begin position="20"/>
        <end position="43"/>
    </location>
</feature>
<dbReference type="STRING" id="395494.Galf_2047"/>
<keyword evidence="1" id="KW-0812">Transmembrane</keyword>
<keyword evidence="1" id="KW-0472">Membrane</keyword>
<dbReference type="KEGG" id="gca:Galf_2047"/>
<dbReference type="HOGENOM" id="CLU_003522_4_0_4"/>
<gene>
    <name evidence="3" type="ordered locus">Galf_2047</name>
</gene>
<evidence type="ECO:0000259" key="2">
    <source>
        <dbReference type="Pfam" id="PF13116"/>
    </source>
</evidence>
<feature type="domain" description="YhdP central" evidence="2">
    <location>
        <begin position="16"/>
        <end position="1264"/>
    </location>
</feature>
<sequence>MLNSRPVRLLWHSFNWLTRVTIVTTAVTAACCALIIIVLRYWLLPDIEQFHDKITASLSTAMGNPVSIEKIQGNWDGLHPHLSLSNVRILDKQGQPALVLPQIETSLSWLSLLAAELRLTRLEIERPTLLIRRDVSGKLYIGSVAVSSENNDDDLANWLLHQSRIVVRDAIIVWLDEQRNAPPLVLNRVNLHIENLFSHHQFALRASPATELATPLDIRGDFHGKRYGEWKKWRGQVFGQLDYTDMLAWRPWLKLPEELSRGRGAVRAWLSFDKGALTQLTADLIMQDITTRLTDNTPPMNIHFLRGRASWKALENGWEIATDKLSLRLLSGVQLQPTDFYFRTQAASKALASRGELRANLLQIESLVSLANFLPLEAGLRNELNAYAPRGQVSDLTLSWQGTPDKLLNYKIKGKFDNIALQQVGKNPGFSGLSLAIDGNETSGNLNINTRNLTIDAPGIMRETLQFHTLTGQANWQREHGELSIKVANVALANDDLAGNLYGTFQTKQDTLGIADLTASLTHGEIGHAARYIPLVALDKKDSDWLNDALLSGKTEDFRLRLKGNLSDFPLNGSTPSLFEIGARAHDVSMQFAPDWPKIENLSGEFQIHNNKLQVRAPTANMLGAHLHNLLITQPDMSSAEPILELKGEAEAANTTFLQFIQQSPVRGYIDGFTDGMTASGNGHITLSAQIPLLENKPAKVAGVLRISASDINIGNGIPWLRNTNGELSFTESDIKTNTVTANILGGPARLNVQTLDGGMLRATLQGRANLDQLRKSETTPLPDALQGSTNWDASISTFKNMTQLSLNSNLQGISSSLPAPFNKSANEIWPLHFEKKGTLDKQDLISAQLGKLLNARLISSDVNGVSTIKRGSLVFGGQSASLPARDGLWLSGNLPVLSVQGWGAVTGNSGSAPPIAGGALHIEQLTGYGLNLKDLQITLARRGDGLAAQLTSLPLNGELMWQPHGFNGKTKLSARLRNLHWTEQEKNNALPTQAAPLRQPQELPAIEVTIEDCMFKGKNLGRFELIGTPEGQNWRLRRLHITNPDGTLTGDGLWRSEQTSMQTQVNLLLTISNAGKILSRSGYPNTVKNGSGKMIANLSWDGQPFDFNYASLDGTLKLDTGQGQFLKMEPGIGKLLGILSLQALPKRITLDFTDVFSSGFEFDNINGNATIRRGVLQTDDLHLDGSSAKVTMKGLVNLNDETQNLRVEVLPTLGSSVSMLSAFAAGPVVGLGTLIVSKILGNPLDKLISFEYNVTGKWSDPSVVKVGEKPITIITAPKAANPSDKQ</sequence>
<keyword evidence="4" id="KW-1185">Reference proteome</keyword>
<dbReference type="PROSITE" id="PS51257">
    <property type="entry name" value="PROKAR_LIPOPROTEIN"/>
    <property type="match status" value="1"/>
</dbReference>
<evidence type="ECO:0000256" key="1">
    <source>
        <dbReference type="SAM" id="Phobius"/>
    </source>
</evidence>
<accession>D9SHW3</accession>
<name>D9SHW3_GALCS</name>